<keyword evidence="1" id="KW-0812">Transmembrane</keyword>
<feature type="transmembrane region" description="Helical" evidence="1">
    <location>
        <begin position="32"/>
        <end position="56"/>
    </location>
</feature>
<evidence type="ECO:0000256" key="1">
    <source>
        <dbReference type="SAM" id="Phobius"/>
    </source>
</evidence>
<dbReference type="AlphaFoldDB" id="A0A2N0ZJT4"/>
<proteinExistence type="predicted"/>
<keyword evidence="1" id="KW-0472">Membrane</keyword>
<protein>
    <submittedName>
        <fullName evidence="2">3-isopropylmalate dehydrogenase</fullName>
    </submittedName>
</protein>
<dbReference type="Proteomes" id="UP000233343">
    <property type="component" value="Unassembled WGS sequence"/>
</dbReference>
<feature type="transmembrane region" description="Helical" evidence="1">
    <location>
        <begin position="68"/>
        <end position="89"/>
    </location>
</feature>
<name>A0A2N0ZJT4_9BACI</name>
<evidence type="ECO:0000313" key="2">
    <source>
        <dbReference type="EMBL" id="PKG29790.1"/>
    </source>
</evidence>
<dbReference type="EMBL" id="PISD01000012">
    <property type="protein sequence ID" value="PKG29790.1"/>
    <property type="molecule type" value="Genomic_DNA"/>
</dbReference>
<evidence type="ECO:0000313" key="3">
    <source>
        <dbReference type="Proteomes" id="UP000233343"/>
    </source>
</evidence>
<keyword evidence="1" id="KW-1133">Transmembrane helix</keyword>
<gene>
    <name evidence="2" type="ORF">CWS20_06550</name>
</gene>
<comment type="caution">
    <text evidence="2">The sequence shown here is derived from an EMBL/GenBank/DDBJ whole genome shotgun (WGS) entry which is preliminary data.</text>
</comment>
<feature type="transmembrane region" description="Helical" evidence="1">
    <location>
        <begin position="6"/>
        <end position="25"/>
    </location>
</feature>
<reference evidence="2 3" key="1">
    <citation type="journal article" date="2010" name="Int. J. Syst. Evol. Microbiol.">
        <title>Bacillus horneckiae sp. nov., isolated from a spacecraft-assembly clean room.</title>
        <authorList>
            <person name="Vaishampayan P."/>
            <person name="Probst A."/>
            <person name="Krishnamurthi S."/>
            <person name="Ghosh S."/>
            <person name="Osman S."/>
            <person name="McDowall A."/>
            <person name="Ruckmani A."/>
            <person name="Mayilraj S."/>
            <person name="Venkateswaran K."/>
        </authorList>
    </citation>
    <scope>NUCLEOTIDE SEQUENCE [LARGE SCALE GENOMIC DNA]</scope>
    <source>
        <strain evidence="3">1PO1SC</strain>
    </source>
</reference>
<keyword evidence="3" id="KW-1185">Reference proteome</keyword>
<sequence>MMNFFTIMMIFFIIIANIIGLLVFLQKRSIYFFALTILCLAAVFGGAGSILGIVIIRDPFAVFYGLQIGYILLMNSGIVLLIAALTTLLRKMYKRN</sequence>
<accession>A0A2N0ZJT4</accession>
<organism evidence="2 3">
    <name type="scientific">Cytobacillus horneckiae</name>
    <dbReference type="NCBI Taxonomy" id="549687"/>
    <lineage>
        <taxon>Bacteria</taxon>
        <taxon>Bacillati</taxon>
        <taxon>Bacillota</taxon>
        <taxon>Bacilli</taxon>
        <taxon>Bacillales</taxon>
        <taxon>Bacillaceae</taxon>
        <taxon>Cytobacillus</taxon>
    </lineage>
</organism>